<gene>
    <name evidence="12" type="primary">rdgB</name>
    <name evidence="12" type="ORF">GIY21_04245</name>
    <name evidence="13" type="ORF">GIY22_04235</name>
</gene>
<dbReference type="GO" id="GO:0036222">
    <property type="term" value="F:XTP diphosphatase activity"/>
    <property type="evidence" value="ECO:0007669"/>
    <property type="project" value="UniProtKB-UniRule"/>
</dbReference>
<dbReference type="GO" id="GO:0009117">
    <property type="term" value="P:nucleotide metabolic process"/>
    <property type="evidence" value="ECO:0007669"/>
    <property type="project" value="UniProtKB-KW"/>
</dbReference>
<dbReference type="NCBIfam" id="TIGR00042">
    <property type="entry name" value="RdgB/HAM1 family non-canonical purine NTP pyrophosphatase"/>
    <property type="match status" value="1"/>
</dbReference>
<feature type="binding site" evidence="10">
    <location>
        <position position="39"/>
    </location>
    <ligand>
        <name>Mg(2+)</name>
        <dbReference type="ChEBI" id="CHEBI:18420"/>
    </ligand>
</feature>
<feature type="binding site" evidence="10">
    <location>
        <begin position="153"/>
        <end position="156"/>
    </location>
    <ligand>
        <name>substrate</name>
    </ligand>
</feature>
<protein>
    <recommendedName>
        <fullName evidence="10">dITP/XTP pyrophosphatase</fullName>
        <ecNumber evidence="10">3.6.1.66</ecNumber>
    </recommendedName>
    <alternativeName>
        <fullName evidence="10">Non-canonical purine NTP pyrophosphatase</fullName>
    </alternativeName>
    <alternativeName>
        <fullName evidence="10">Non-standard purine NTP pyrophosphatase</fullName>
    </alternativeName>
    <alternativeName>
        <fullName evidence="10">Nucleoside-triphosphate diphosphatase</fullName>
    </alternativeName>
    <alternativeName>
        <fullName evidence="10">Nucleoside-triphosphate pyrophosphatase</fullName>
        <shortName evidence="10">NTPase</shortName>
    </alternativeName>
</protein>
<dbReference type="Pfam" id="PF01725">
    <property type="entry name" value="Ham1p_like"/>
    <property type="match status" value="1"/>
</dbReference>
<feature type="binding site" evidence="10">
    <location>
        <begin position="181"/>
        <end position="182"/>
    </location>
    <ligand>
        <name>substrate</name>
    </ligand>
</feature>
<dbReference type="AlphaFoldDB" id="A0A6N7Q962"/>
<comment type="catalytic activity">
    <reaction evidence="9 10">
        <text>XTP + H2O = XMP + diphosphate + H(+)</text>
        <dbReference type="Rhea" id="RHEA:28610"/>
        <dbReference type="ChEBI" id="CHEBI:15377"/>
        <dbReference type="ChEBI" id="CHEBI:15378"/>
        <dbReference type="ChEBI" id="CHEBI:33019"/>
        <dbReference type="ChEBI" id="CHEBI:57464"/>
        <dbReference type="ChEBI" id="CHEBI:61314"/>
        <dbReference type="EC" id="3.6.1.66"/>
    </reaction>
</comment>
<organism evidence="12 15">
    <name type="scientific">Xanthomonas sontii</name>
    <dbReference type="NCBI Taxonomy" id="2650745"/>
    <lineage>
        <taxon>Bacteria</taxon>
        <taxon>Pseudomonadati</taxon>
        <taxon>Pseudomonadota</taxon>
        <taxon>Gammaproteobacteria</taxon>
        <taxon>Lysobacterales</taxon>
        <taxon>Lysobacteraceae</taxon>
        <taxon>Xanthomonas</taxon>
    </lineage>
</organism>
<reference evidence="13" key="2">
    <citation type="journal article" date="2020" name="Plant Dis.">
        <title>A Grain Rot of Rice in Iran Caused by a Xanthomonas Strain Closely Related to X. sacchari.</title>
        <authorList>
            <person name="Mirghasempour S.A."/>
            <person name="Huang S."/>
            <person name="Studholme D.J."/>
            <person name="Brady C.L."/>
        </authorList>
    </citation>
    <scope>NUCLEOTIDE SEQUENCE</scope>
    <source>
        <strain evidence="13">SAM114</strain>
    </source>
</reference>
<comment type="catalytic activity">
    <reaction evidence="8 10">
        <text>dITP + H2O = dIMP + diphosphate + H(+)</text>
        <dbReference type="Rhea" id="RHEA:28342"/>
        <dbReference type="ChEBI" id="CHEBI:15377"/>
        <dbReference type="ChEBI" id="CHEBI:15378"/>
        <dbReference type="ChEBI" id="CHEBI:33019"/>
        <dbReference type="ChEBI" id="CHEBI:61194"/>
        <dbReference type="ChEBI" id="CHEBI:61382"/>
        <dbReference type="EC" id="3.6.1.66"/>
    </reaction>
</comment>
<evidence type="ECO:0000256" key="11">
    <source>
        <dbReference type="RuleBase" id="RU003781"/>
    </source>
</evidence>
<evidence type="ECO:0000256" key="3">
    <source>
        <dbReference type="ARBA" id="ARBA00022723"/>
    </source>
</evidence>
<evidence type="ECO:0000256" key="7">
    <source>
        <dbReference type="ARBA" id="ARBA00023080"/>
    </source>
</evidence>
<dbReference type="Proteomes" id="UP000439314">
    <property type="component" value="Unassembled WGS sequence"/>
</dbReference>
<dbReference type="GO" id="GO:0035870">
    <property type="term" value="F:dITP diphosphatase activity"/>
    <property type="evidence" value="ECO:0007669"/>
    <property type="project" value="UniProtKB-UniRule"/>
</dbReference>
<keyword evidence="4 10" id="KW-0547">Nucleotide-binding</keyword>
<evidence type="ECO:0000256" key="6">
    <source>
        <dbReference type="ARBA" id="ARBA00022842"/>
    </source>
</evidence>
<keyword evidence="5 10" id="KW-0378">Hydrolase</keyword>
<dbReference type="EMBL" id="WJPN01000002">
    <property type="protein sequence ID" value="MRG99500.1"/>
    <property type="molecule type" value="Genomic_DNA"/>
</dbReference>
<evidence type="ECO:0000256" key="2">
    <source>
        <dbReference type="ARBA" id="ARBA00011738"/>
    </source>
</evidence>
<feature type="active site" description="Proton acceptor" evidence="10">
    <location>
        <position position="68"/>
    </location>
</feature>
<evidence type="ECO:0000313" key="15">
    <source>
        <dbReference type="Proteomes" id="UP000439314"/>
    </source>
</evidence>
<dbReference type="HAMAP" id="MF_01405">
    <property type="entry name" value="Non_canon_purine_NTPase"/>
    <property type="match status" value="1"/>
</dbReference>
<comment type="similarity">
    <text evidence="1 10 11">Belongs to the HAM1 NTPase family.</text>
</comment>
<dbReference type="GO" id="GO:0036220">
    <property type="term" value="F:ITP diphosphatase activity"/>
    <property type="evidence" value="ECO:0007669"/>
    <property type="project" value="UniProtKB-UniRule"/>
</dbReference>
<proteinExistence type="inferred from homology"/>
<dbReference type="Gene3D" id="3.90.950.10">
    <property type="match status" value="1"/>
</dbReference>
<evidence type="ECO:0000313" key="13">
    <source>
        <dbReference type="EMBL" id="MRH73832.1"/>
    </source>
</evidence>
<sequence length="203" mass="21643">MKLVLASSNAGKLEELHALLDDVGVELIAQSTLGVSDADETGLTFVENALLKARHAARITGLPALADDSGICVDALHGAPGLYSARYAGEHGNAQANIDKLLDALRDAPDAQRGAHFYCVLVLLRHAEDPQPLLVEGRWRGRIAQARAGTGGHGYDPVFLDPDHGQTAAEMPLALKNRISHRALALQQLKQRLADHLAAHPAE</sequence>
<dbReference type="Proteomes" id="UP000437931">
    <property type="component" value="Unassembled WGS sequence"/>
</dbReference>
<keyword evidence="7 10" id="KW-0546">Nucleotide metabolism</keyword>
<evidence type="ECO:0000256" key="4">
    <source>
        <dbReference type="ARBA" id="ARBA00022741"/>
    </source>
</evidence>
<dbReference type="FunFam" id="3.90.950.10:FF:000001">
    <property type="entry name" value="dITP/XTP pyrophosphatase"/>
    <property type="match status" value="1"/>
</dbReference>
<dbReference type="GO" id="GO:0000166">
    <property type="term" value="F:nucleotide binding"/>
    <property type="evidence" value="ECO:0007669"/>
    <property type="project" value="UniProtKB-KW"/>
</dbReference>
<feature type="binding site" evidence="10">
    <location>
        <begin position="7"/>
        <end position="12"/>
    </location>
    <ligand>
        <name>substrate</name>
    </ligand>
</feature>
<comment type="caution">
    <text evidence="12">The sequence shown here is derived from an EMBL/GenBank/DDBJ whole genome shotgun (WGS) entry which is preliminary data.</text>
</comment>
<keyword evidence="14" id="KW-1185">Reference proteome</keyword>
<dbReference type="PANTHER" id="PTHR11067:SF9">
    <property type="entry name" value="INOSINE TRIPHOSPHATE PYROPHOSPHATASE"/>
    <property type="match status" value="1"/>
</dbReference>
<dbReference type="InterPro" id="IPR029001">
    <property type="entry name" value="ITPase-like_fam"/>
</dbReference>
<dbReference type="RefSeq" id="WP_153750730.1">
    <property type="nucleotide sequence ID" value="NZ_WJPM01000002.1"/>
</dbReference>
<comment type="function">
    <text evidence="10">Pyrophosphatase that catalyzes the hydrolysis of nucleoside triphosphates to their monophosphate derivatives, with a high preference for the non-canonical purine nucleotides XTP (xanthosine triphosphate), dITP (deoxyinosine triphosphate) and ITP. Seems to function as a house-cleaning enzyme that removes non-canonical purine nucleotides from the nucleotide pool, thus preventing their incorporation into DNA/RNA and avoiding chromosomal lesions.</text>
</comment>
<dbReference type="GO" id="GO:0005829">
    <property type="term" value="C:cytosol"/>
    <property type="evidence" value="ECO:0007669"/>
    <property type="project" value="TreeGrafter"/>
</dbReference>
<dbReference type="GO" id="GO:0046872">
    <property type="term" value="F:metal ion binding"/>
    <property type="evidence" value="ECO:0007669"/>
    <property type="project" value="UniProtKB-KW"/>
</dbReference>
<dbReference type="PANTHER" id="PTHR11067">
    <property type="entry name" value="INOSINE TRIPHOSPHATE PYROPHOSPHATASE/HAM1 PROTEIN"/>
    <property type="match status" value="1"/>
</dbReference>
<keyword evidence="3 10" id="KW-0479">Metal-binding</keyword>
<accession>A0A6N7Q962</accession>
<feature type="binding site" evidence="10">
    <location>
        <position position="176"/>
    </location>
    <ligand>
        <name>substrate</name>
    </ligand>
</feature>
<dbReference type="EC" id="3.6.1.66" evidence="10"/>
<evidence type="ECO:0000256" key="10">
    <source>
        <dbReference type="HAMAP-Rule" id="MF_01405"/>
    </source>
</evidence>
<dbReference type="EMBL" id="WJPM01000002">
    <property type="protein sequence ID" value="MRH73832.1"/>
    <property type="molecule type" value="Genomic_DNA"/>
</dbReference>
<evidence type="ECO:0000256" key="9">
    <source>
        <dbReference type="ARBA" id="ARBA00052017"/>
    </source>
</evidence>
<evidence type="ECO:0000256" key="1">
    <source>
        <dbReference type="ARBA" id="ARBA00008023"/>
    </source>
</evidence>
<dbReference type="InterPro" id="IPR002637">
    <property type="entry name" value="RdgB/HAM1"/>
</dbReference>
<keyword evidence="6 10" id="KW-0460">Magnesium</keyword>
<evidence type="ECO:0000256" key="5">
    <source>
        <dbReference type="ARBA" id="ARBA00022801"/>
    </source>
</evidence>
<evidence type="ECO:0000313" key="12">
    <source>
        <dbReference type="EMBL" id="MRG99500.1"/>
    </source>
</evidence>
<reference evidence="14 15" key="1">
    <citation type="submission" date="2019-11" db="EMBL/GenBank/DDBJ databases">
        <title>First report of rice panicle blight caused by Xanthomonas sp. in Iran.</title>
        <authorList>
            <person name="Mirghasempour S.A."/>
            <person name="Huang S."/>
            <person name="Brady C.L."/>
            <person name="Studholme D.J."/>
        </authorList>
    </citation>
    <scope>NUCLEOTIDE SEQUENCE [LARGE SCALE GENOMIC DNA]</scope>
    <source>
        <strain evidence="12 15">ASD011</strain>
        <strain evidence="14">SAM114</strain>
    </source>
</reference>
<dbReference type="CDD" id="cd00515">
    <property type="entry name" value="HAM1"/>
    <property type="match status" value="1"/>
</dbReference>
<comment type="subunit">
    <text evidence="2 10">Homodimer.</text>
</comment>
<feature type="binding site" evidence="10">
    <location>
        <position position="69"/>
    </location>
    <ligand>
        <name>substrate</name>
    </ligand>
</feature>
<dbReference type="GO" id="GO:0009146">
    <property type="term" value="P:purine nucleoside triphosphate catabolic process"/>
    <property type="evidence" value="ECO:0007669"/>
    <property type="project" value="UniProtKB-UniRule"/>
</dbReference>
<dbReference type="GO" id="GO:0017111">
    <property type="term" value="F:ribonucleoside triphosphate phosphatase activity"/>
    <property type="evidence" value="ECO:0007669"/>
    <property type="project" value="InterPro"/>
</dbReference>
<evidence type="ECO:0000256" key="8">
    <source>
        <dbReference type="ARBA" id="ARBA00051875"/>
    </source>
</evidence>
<feature type="binding site" evidence="10">
    <location>
        <position position="68"/>
    </location>
    <ligand>
        <name>Mg(2+)</name>
        <dbReference type="ChEBI" id="CHEBI:18420"/>
    </ligand>
</feature>
<name>A0A6N7Q962_9XANT</name>
<comment type="cofactor">
    <cofactor evidence="10">
        <name>Mg(2+)</name>
        <dbReference type="ChEBI" id="CHEBI:18420"/>
    </cofactor>
    <text evidence="10">Binds 1 Mg(2+) ion per subunit.</text>
</comment>
<dbReference type="InterPro" id="IPR020922">
    <property type="entry name" value="dITP/XTP_pyrophosphatase"/>
</dbReference>
<dbReference type="SUPFAM" id="SSF52972">
    <property type="entry name" value="ITPase-like"/>
    <property type="match status" value="1"/>
</dbReference>
<evidence type="ECO:0000313" key="14">
    <source>
        <dbReference type="Proteomes" id="UP000437931"/>
    </source>
</evidence>
<comment type="catalytic activity">
    <reaction evidence="10">
        <text>ITP + H2O = IMP + diphosphate + H(+)</text>
        <dbReference type="Rhea" id="RHEA:29399"/>
        <dbReference type="ChEBI" id="CHEBI:15377"/>
        <dbReference type="ChEBI" id="CHEBI:15378"/>
        <dbReference type="ChEBI" id="CHEBI:33019"/>
        <dbReference type="ChEBI" id="CHEBI:58053"/>
        <dbReference type="ChEBI" id="CHEBI:61402"/>
        <dbReference type="EC" id="3.6.1.66"/>
    </reaction>
</comment>